<dbReference type="InterPro" id="IPR012337">
    <property type="entry name" value="RNaseH-like_sf"/>
</dbReference>
<dbReference type="SUPFAM" id="SSF53098">
    <property type="entry name" value="Ribonuclease H-like"/>
    <property type="match status" value="1"/>
</dbReference>
<evidence type="ECO:0000313" key="2">
    <source>
        <dbReference type="Proteomes" id="UP000887540"/>
    </source>
</evidence>
<keyword evidence="2" id="KW-1185">Reference proteome</keyword>
<dbReference type="CDD" id="cd02846">
    <property type="entry name" value="PAZ_argonaute_like"/>
    <property type="match status" value="1"/>
</dbReference>
<reference evidence="3" key="1">
    <citation type="submission" date="2022-11" db="UniProtKB">
        <authorList>
            <consortium name="WormBaseParasite"/>
        </authorList>
    </citation>
    <scope>IDENTIFICATION</scope>
</reference>
<organism evidence="2 3">
    <name type="scientific">Acrobeloides nanus</name>
    <dbReference type="NCBI Taxonomy" id="290746"/>
    <lineage>
        <taxon>Eukaryota</taxon>
        <taxon>Metazoa</taxon>
        <taxon>Ecdysozoa</taxon>
        <taxon>Nematoda</taxon>
        <taxon>Chromadorea</taxon>
        <taxon>Rhabditida</taxon>
        <taxon>Tylenchina</taxon>
        <taxon>Cephalobomorpha</taxon>
        <taxon>Cephaloboidea</taxon>
        <taxon>Cephalobidae</taxon>
        <taxon>Acrobeloides</taxon>
    </lineage>
</organism>
<proteinExistence type="predicted"/>
<dbReference type="Gene3D" id="3.40.50.2300">
    <property type="match status" value="1"/>
</dbReference>
<dbReference type="InterPro" id="IPR036085">
    <property type="entry name" value="PAZ_dom_sf"/>
</dbReference>
<dbReference type="Pfam" id="PF02170">
    <property type="entry name" value="PAZ"/>
    <property type="match status" value="1"/>
</dbReference>
<sequence length="809" mass="92039">MSSCASKENPFAIKRALSVSDEEGSCNSSPKITPSVSSCSLELNAEDESQVPSVSLTLDEPAKLFEKKHDGVCTLFKVYIKGGSRAFRYDVDVLQITKDREKNLTKGADDGQKALNKTICFELMYRAFLKTQNFEDSELAYVYDSRSTLFTNLPIRKSNISIEIKVSETSRFIQKRVRAIGFKVIITPSSTSHVIDLTDLSQYTQKRAVEKEDRSVRTFLEMLFSHDALLRNTYTIVGAGSLFENAETAITPIGNGMVLRTGLSKGVRVIENDGDPMPALVVDFKKCPFYASQWFIDSVAEFCNKKPPETTQDRTWSIIAKYYRGVRLYPTYQPSANFVFGRFSKESIQDIKVDLDGQKVSLPEFYERKHELKLSYHHFPAVVAEQTGKGPKRYFPIELLKVLANQRVPMERFNEKLSKAILKENVVPPEIRYENILTSLENLNLVGEENESLEKFGVRLDPTANQVHVGVRRKPTILIDGIKLKPNEKTQFKGNVHGTDGIKVTANQVHVGVRRKPTILIDGIKLKPNEKTQFKGNVHGTDGIKVEHLKYAVTEPLKRWAILYPEAMDSDEFNRFAETIIKFAEQKGIKVEEPKLMKFEDSLKVWAEAFELFEKNKVQLVMLIDEKENKTHGKLKLFECLHKILTQHLTYETMKECISSEGRPLTLENIVNKMNCKHFGLNYTPIVEPIAQKYALEHGEVLVIGYDVAHPPPLTGRERRLIAMNSKFSDLTSLEPSVVGISANVASDPHMFVGDFFYQETRKESVDVIELSRRMTWLLRILKKNRHQHAMPPYIFVVRDGLSEGQFAM</sequence>
<evidence type="ECO:0000259" key="1">
    <source>
        <dbReference type="PROSITE" id="PS50821"/>
    </source>
</evidence>
<dbReference type="SUPFAM" id="SSF101690">
    <property type="entry name" value="PAZ domain"/>
    <property type="match status" value="1"/>
</dbReference>
<dbReference type="Gene3D" id="3.30.420.10">
    <property type="entry name" value="Ribonuclease H-like superfamily/Ribonuclease H"/>
    <property type="match status" value="1"/>
</dbReference>
<dbReference type="Gene3D" id="2.170.260.10">
    <property type="entry name" value="paz domain"/>
    <property type="match status" value="1"/>
</dbReference>
<dbReference type="InterPro" id="IPR003100">
    <property type="entry name" value="PAZ_dom"/>
</dbReference>
<name>A0A914EQA4_9BILA</name>
<dbReference type="AlphaFoldDB" id="A0A914EQA4"/>
<dbReference type="InterPro" id="IPR036397">
    <property type="entry name" value="RNaseH_sf"/>
</dbReference>
<protein>
    <submittedName>
        <fullName evidence="3">PAZ domain-containing protein</fullName>
    </submittedName>
</protein>
<feature type="domain" description="PAZ" evidence="1">
    <location>
        <begin position="294"/>
        <end position="404"/>
    </location>
</feature>
<dbReference type="GO" id="GO:0003723">
    <property type="term" value="F:RNA binding"/>
    <property type="evidence" value="ECO:0007669"/>
    <property type="project" value="InterPro"/>
</dbReference>
<dbReference type="WBParaSite" id="ACRNAN_scaffold9951.g9461.t1">
    <property type="protein sequence ID" value="ACRNAN_scaffold9951.g9461.t1"/>
    <property type="gene ID" value="ACRNAN_scaffold9951.g9461"/>
</dbReference>
<dbReference type="Pfam" id="PF02171">
    <property type="entry name" value="Piwi"/>
    <property type="match status" value="1"/>
</dbReference>
<accession>A0A914EQA4</accession>
<dbReference type="InterPro" id="IPR003165">
    <property type="entry name" value="Piwi"/>
</dbReference>
<dbReference type="PROSITE" id="PS50821">
    <property type="entry name" value="PAZ"/>
    <property type="match status" value="1"/>
</dbReference>
<dbReference type="Proteomes" id="UP000887540">
    <property type="component" value="Unplaced"/>
</dbReference>
<evidence type="ECO:0000313" key="3">
    <source>
        <dbReference type="WBParaSite" id="ACRNAN_scaffold9951.g9461.t1"/>
    </source>
</evidence>
<dbReference type="PANTHER" id="PTHR22891">
    <property type="entry name" value="EUKARYOTIC TRANSLATION INITIATION FACTOR 2C"/>
    <property type="match status" value="1"/>
</dbReference>